<comment type="caution">
    <text evidence="8">The sequence shown here is derived from an EMBL/GenBank/DDBJ whole genome shotgun (WGS) entry which is preliminary data.</text>
</comment>
<comment type="subcellular location">
    <subcellularLocation>
        <location evidence="1">Cell membrane</location>
        <topology evidence="1">Multi-pass membrane protein</topology>
    </subcellularLocation>
</comment>
<feature type="transmembrane region" description="Helical" evidence="7">
    <location>
        <begin position="115"/>
        <end position="138"/>
    </location>
</feature>
<evidence type="ECO:0000256" key="2">
    <source>
        <dbReference type="ARBA" id="ARBA00022475"/>
    </source>
</evidence>
<sequence length="396" mass="44594">MTTSWLAYGNTSGPDTPGDPAPVMNGPMWMPEQPPTLWRLIDWHWQPIPLYPVLMLLLMGLYAYGVHKLRQRNLSWPIHRTGLWMTGCLVVAWGTTSGVEGYGMLLFSAHMFQHMTLSMLAPILMLLGAPTTLLLRALPTNQRFAGRLRRVVLTVLHSWFMRAITHPLFTWPLFIGSLYGIYFTPLFDQLMSTVLGHYFMLGHFLISGLLFFGPTLAIDPWPRRNGHLARIIELLMGSPIHAFFGVIIMMTPNLLVDFFAQPPPSWGVDPVSDQWLAGSIAWMFGELPTLGSMLVVARQWHHSDARAARRAERQARRDGDAELKAYNDWLRGLHGLQPAHDVPNDQAPTADITSPQNEPVETSPQHQPPPEQNEAEVPQPHQSAAPPELTTKRHQA</sequence>
<reference evidence="8 9" key="1">
    <citation type="submission" date="2020-07" db="EMBL/GenBank/DDBJ databases">
        <title>Sequencing the genomes of 1000 actinobacteria strains.</title>
        <authorList>
            <person name="Klenk H.-P."/>
        </authorList>
    </citation>
    <scope>NUCLEOTIDE SEQUENCE [LARGE SCALE GENOMIC DNA]</scope>
    <source>
        <strain evidence="8 9">DSM 45975</strain>
    </source>
</reference>
<evidence type="ECO:0000256" key="7">
    <source>
        <dbReference type="SAM" id="Phobius"/>
    </source>
</evidence>
<evidence type="ECO:0000256" key="4">
    <source>
        <dbReference type="ARBA" id="ARBA00022989"/>
    </source>
</evidence>
<name>A0A839DXV8_9PSEU</name>
<keyword evidence="2" id="KW-1003">Cell membrane</keyword>
<evidence type="ECO:0000256" key="3">
    <source>
        <dbReference type="ARBA" id="ARBA00022692"/>
    </source>
</evidence>
<dbReference type="EMBL" id="JACGWZ010000001">
    <property type="protein sequence ID" value="MBA8824061.1"/>
    <property type="molecule type" value="Genomic_DNA"/>
</dbReference>
<keyword evidence="3 7" id="KW-0812">Transmembrane</keyword>
<protein>
    <submittedName>
        <fullName evidence="8">Putative copper resistance protein D</fullName>
    </submittedName>
</protein>
<feature type="transmembrane region" description="Helical" evidence="7">
    <location>
        <begin position="275"/>
        <end position="297"/>
    </location>
</feature>
<dbReference type="AlphaFoldDB" id="A0A839DXV8"/>
<feature type="transmembrane region" description="Helical" evidence="7">
    <location>
        <begin position="159"/>
        <end position="182"/>
    </location>
</feature>
<dbReference type="GO" id="GO:0005886">
    <property type="term" value="C:plasma membrane"/>
    <property type="evidence" value="ECO:0007669"/>
    <property type="project" value="UniProtKB-SubCell"/>
</dbReference>
<feature type="transmembrane region" description="Helical" evidence="7">
    <location>
        <begin position="48"/>
        <end position="66"/>
    </location>
</feature>
<keyword evidence="4 7" id="KW-1133">Transmembrane helix</keyword>
<feature type="compositionally biased region" description="Polar residues" evidence="6">
    <location>
        <begin position="1"/>
        <end position="14"/>
    </location>
</feature>
<feature type="compositionally biased region" description="Polar residues" evidence="6">
    <location>
        <begin position="351"/>
        <end position="365"/>
    </location>
</feature>
<proteinExistence type="predicted"/>
<evidence type="ECO:0000256" key="6">
    <source>
        <dbReference type="SAM" id="MobiDB-lite"/>
    </source>
</evidence>
<feature type="region of interest" description="Disordered" evidence="6">
    <location>
        <begin position="1"/>
        <end position="21"/>
    </location>
</feature>
<dbReference type="Proteomes" id="UP000569329">
    <property type="component" value="Unassembled WGS sequence"/>
</dbReference>
<dbReference type="RefSeq" id="WP_220479576.1">
    <property type="nucleotide sequence ID" value="NZ_JACGWZ010000001.1"/>
</dbReference>
<organism evidence="8 9">
    <name type="scientific">Halosaccharopolyspora lacisalsi</name>
    <dbReference type="NCBI Taxonomy" id="1000566"/>
    <lineage>
        <taxon>Bacteria</taxon>
        <taxon>Bacillati</taxon>
        <taxon>Actinomycetota</taxon>
        <taxon>Actinomycetes</taxon>
        <taxon>Pseudonocardiales</taxon>
        <taxon>Pseudonocardiaceae</taxon>
        <taxon>Halosaccharopolyspora</taxon>
    </lineage>
</organism>
<dbReference type="InterPro" id="IPR019108">
    <property type="entry name" value="Caa3_assmbl_CtaG-rel"/>
</dbReference>
<keyword evidence="9" id="KW-1185">Reference proteome</keyword>
<feature type="region of interest" description="Disordered" evidence="6">
    <location>
        <begin position="335"/>
        <end position="396"/>
    </location>
</feature>
<evidence type="ECO:0000313" key="9">
    <source>
        <dbReference type="Proteomes" id="UP000569329"/>
    </source>
</evidence>
<evidence type="ECO:0000313" key="8">
    <source>
        <dbReference type="EMBL" id="MBA8824061.1"/>
    </source>
</evidence>
<feature type="transmembrane region" description="Helical" evidence="7">
    <location>
        <begin position="234"/>
        <end position="255"/>
    </location>
</feature>
<keyword evidence="5 7" id="KW-0472">Membrane</keyword>
<evidence type="ECO:0000256" key="5">
    <source>
        <dbReference type="ARBA" id="ARBA00023136"/>
    </source>
</evidence>
<evidence type="ECO:0000256" key="1">
    <source>
        <dbReference type="ARBA" id="ARBA00004651"/>
    </source>
</evidence>
<dbReference type="Pfam" id="PF09678">
    <property type="entry name" value="Caa3_CtaG"/>
    <property type="match status" value="1"/>
</dbReference>
<gene>
    <name evidence="8" type="ORF">FHX42_001390</name>
</gene>
<feature type="transmembrane region" description="Helical" evidence="7">
    <location>
        <begin position="194"/>
        <end position="213"/>
    </location>
</feature>
<accession>A0A839DXV8</accession>